<feature type="region of interest" description="Disordered" evidence="1">
    <location>
        <begin position="138"/>
        <end position="165"/>
    </location>
</feature>
<protein>
    <submittedName>
        <fullName evidence="2">Uncharacterized protein</fullName>
    </submittedName>
</protein>
<reference evidence="2" key="1">
    <citation type="journal article" date="2020" name="mSystems">
        <title>Genome- and Community-Level Interaction Insights into Carbon Utilization and Element Cycling Functions of Hydrothermarchaeota in Hydrothermal Sediment.</title>
        <authorList>
            <person name="Zhou Z."/>
            <person name="Liu Y."/>
            <person name="Xu W."/>
            <person name="Pan J."/>
            <person name="Luo Z.H."/>
            <person name="Li M."/>
        </authorList>
    </citation>
    <scope>NUCLEOTIDE SEQUENCE [LARGE SCALE GENOMIC DNA]</scope>
    <source>
        <strain evidence="2">SpSt-289</strain>
    </source>
</reference>
<sequence length="212" mass="23472">MFEHSTLPSTVSTEISGSLQHTLGRRWVSALQEMLWLPENFQQYLLLLAATLLVGTGMMTQVWLKVQVTEERYLLAKLAAQQQRIERENSEIVFAIANATSLRQIEQAAIAQGYRPVTRRVYVRRDELPTLYSPVASIAPGATEPSPALEDQSMDRNGAEKNRPAVRSSSLEEFIAAVGRGLKAFAEWMSAQAQNISAALHKTLTSKGSSVQ</sequence>
<proteinExistence type="predicted"/>
<organism evidence="2">
    <name type="scientific">Caldilinea aerophila</name>
    <dbReference type="NCBI Taxonomy" id="133453"/>
    <lineage>
        <taxon>Bacteria</taxon>
        <taxon>Bacillati</taxon>
        <taxon>Chloroflexota</taxon>
        <taxon>Caldilineae</taxon>
        <taxon>Caldilineales</taxon>
        <taxon>Caldilineaceae</taxon>
        <taxon>Caldilinea</taxon>
    </lineage>
</organism>
<name>A0A7C1FV72_9CHLR</name>
<gene>
    <name evidence="2" type="ORF">ENQ20_16845</name>
</gene>
<feature type="compositionally biased region" description="Basic and acidic residues" evidence="1">
    <location>
        <begin position="153"/>
        <end position="163"/>
    </location>
</feature>
<evidence type="ECO:0000313" key="2">
    <source>
        <dbReference type="EMBL" id="HDX33135.1"/>
    </source>
</evidence>
<accession>A0A7C1FV72</accession>
<dbReference type="AlphaFoldDB" id="A0A7C1FV72"/>
<comment type="caution">
    <text evidence="2">The sequence shown here is derived from an EMBL/GenBank/DDBJ whole genome shotgun (WGS) entry which is preliminary data.</text>
</comment>
<evidence type="ECO:0000256" key="1">
    <source>
        <dbReference type="SAM" id="MobiDB-lite"/>
    </source>
</evidence>
<dbReference type="EMBL" id="DSMG01000176">
    <property type="protein sequence ID" value="HDX33135.1"/>
    <property type="molecule type" value="Genomic_DNA"/>
</dbReference>